<dbReference type="CDD" id="cd00609">
    <property type="entry name" value="AAT_like"/>
    <property type="match status" value="1"/>
</dbReference>
<dbReference type="KEGG" id="bfm:BP422_27705"/>
<dbReference type="GO" id="GO:0008483">
    <property type="term" value="F:transaminase activity"/>
    <property type="evidence" value="ECO:0007669"/>
    <property type="project" value="UniProtKB-KW"/>
</dbReference>
<evidence type="ECO:0000256" key="3">
    <source>
        <dbReference type="ARBA" id="ARBA00022576"/>
    </source>
</evidence>
<dbReference type="Proteomes" id="UP000197781">
    <property type="component" value="Chromosome"/>
</dbReference>
<dbReference type="InterPro" id="IPR015424">
    <property type="entry name" value="PyrdxlP-dep_Trfase"/>
</dbReference>
<keyword evidence="4" id="KW-0663">Pyridoxal phosphate</keyword>
<dbReference type="PROSITE" id="PS50949">
    <property type="entry name" value="HTH_GNTR"/>
    <property type="match status" value="1"/>
</dbReference>
<dbReference type="GO" id="GO:0003677">
    <property type="term" value="F:DNA binding"/>
    <property type="evidence" value="ECO:0007669"/>
    <property type="project" value="UniProtKB-KW"/>
</dbReference>
<dbReference type="InterPro" id="IPR036388">
    <property type="entry name" value="WH-like_DNA-bd_sf"/>
</dbReference>
<feature type="domain" description="HTH gntR-type" evidence="8">
    <location>
        <begin position="13"/>
        <end position="81"/>
    </location>
</feature>
<dbReference type="CDD" id="cd07377">
    <property type="entry name" value="WHTH_GntR"/>
    <property type="match status" value="1"/>
</dbReference>
<dbReference type="InterPro" id="IPR036390">
    <property type="entry name" value="WH_DNA-bd_sf"/>
</dbReference>
<dbReference type="InterPro" id="IPR000524">
    <property type="entry name" value="Tscrpt_reg_HTH_GntR"/>
</dbReference>
<dbReference type="RefSeq" id="WP_088910447.1">
    <property type="nucleotide sequence ID" value="NZ_CP018145.1"/>
</dbReference>
<protein>
    <submittedName>
        <fullName evidence="9">Transcriptional regulator</fullName>
    </submittedName>
</protein>
<evidence type="ECO:0000256" key="2">
    <source>
        <dbReference type="ARBA" id="ARBA00005384"/>
    </source>
</evidence>
<accession>A0A220MPH1</accession>
<dbReference type="EMBL" id="CP018145">
    <property type="protein sequence ID" value="ASJ56971.1"/>
    <property type="molecule type" value="Genomic_DNA"/>
</dbReference>
<evidence type="ECO:0000259" key="8">
    <source>
        <dbReference type="PROSITE" id="PS50949"/>
    </source>
</evidence>
<comment type="cofactor">
    <cofactor evidence="1">
        <name>pyridoxal 5'-phosphate</name>
        <dbReference type="ChEBI" id="CHEBI:597326"/>
    </cofactor>
</comment>
<dbReference type="Gene3D" id="1.10.10.10">
    <property type="entry name" value="Winged helix-like DNA-binding domain superfamily/Winged helix DNA-binding domain"/>
    <property type="match status" value="1"/>
</dbReference>
<keyword evidence="3" id="KW-0808">Transferase</keyword>
<dbReference type="Gene3D" id="3.40.640.10">
    <property type="entry name" value="Type I PLP-dependent aspartate aminotransferase-like (Major domain)"/>
    <property type="match status" value="1"/>
</dbReference>
<keyword evidence="3" id="KW-0032">Aminotransferase</keyword>
<evidence type="ECO:0000256" key="4">
    <source>
        <dbReference type="ARBA" id="ARBA00022898"/>
    </source>
</evidence>
<reference evidence="9 10" key="1">
    <citation type="submission" date="2016-11" db="EMBL/GenBank/DDBJ databases">
        <authorList>
            <person name="Jaros S."/>
            <person name="Januszkiewicz K."/>
            <person name="Wedrychowicz H."/>
        </authorList>
    </citation>
    <scope>NUCLEOTIDE SEQUENCE [LARGE SCALE GENOMIC DNA]</scope>
    <source>
        <strain evidence="9 10">NF2</strain>
    </source>
</reference>
<name>A0A220MPH1_9BACL</name>
<proteinExistence type="inferred from homology"/>
<keyword evidence="6" id="KW-0238">DNA-binding</keyword>
<dbReference type="InterPro" id="IPR051446">
    <property type="entry name" value="HTH_trans_reg/aminotransferase"/>
</dbReference>
<evidence type="ECO:0000313" key="10">
    <source>
        <dbReference type="Proteomes" id="UP000197781"/>
    </source>
</evidence>
<dbReference type="PANTHER" id="PTHR46577">
    <property type="entry name" value="HTH-TYPE TRANSCRIPTIONAL REGULATORY PROTEIN GABR"/>
    <property type="match status" value="1"/>
</dbReference>
<evidence type="ECO:0000313" key="9">
    <source>
        <dbReference type="EMBL" id="ASJ56971.1"/>
    </source>
</evidence>
<dbReference type="GO" id="GO:0003700">
    <property type="term" value="F:DNA-binding transcription factor activity"/>
    <property type="evidence" value="ECO:0007669"/>
    <property type="project" value="InterPro"/>
</dbReference>
<evidence type="ECO:0000256" key="6">
    <source>
        <dbReference type="ARBA" id="ARBA00023125"/>
    </source>
</evidence>
<dbReference type="InterPro" id="IPR015421">
    <property type="entry name" value="PyrdxlP-dep_Trfase_major"/>
</dbReference>
<sequence length="461" mass="53123">MRELSAIRFTEGEPLFIQIYHFIKAEILRNQIAYEEYLPSIRSCAQSLAVSKNTVEVAYQLLVSEGYVTSIPKKGYQVTYKAGPPSGQHAAVREDSRIPPIRYDFRYGNIELGAFPFHPWNKLRNKLIAYHQRTYMVEGLAQGEYVLRKELSKLLHETRGVLATPEQIIIGATPQQLVSIVVQLLDREKHVIGVENPGYDGARNTFLNVGYRVHGISLDADGVSIEELRQSGASIMYVSPSQQFLNKMTMPLEKRNQLIVWSESLSHSYLVEDDYEWEFKYQESYIPSIQSLSPQKVVYIGRLSKALLPLVNVSYVVLPYELLSRFHQRVPEYDQPVSRLDQLTLAAYLSDGYWHRHLQHMRKNYVEKREVFLQAVARYMEGRVEIEGKDTGLHVFLTVKSKRTEAELMERAYQKGVKVYGTARYWLHDTREHPTVLLGYGALTPDDIQEGIRLLASAWFE</sequence>
<dbReference type="SUPFAM" id="SSF53383">
    <property type="entry name" value="PLP-dependent transferases"/>
    <property type="match status" value="1"/>
</dbReference>
<dbReference type="Pfam" id="PF00392">
    <property type="entry name" value="GntR"/>
    <property type="match status" value="1"/>
</dbReference>
<comment type="similarity">
    <text evidence="2">In the C-terminal section; belongs to the class-I pyridoxal-phosphate-dependent aminotransferase family.</text>
</comment>
<keyword evidence="7" id="KW-0804">Transcription</keyword>
<dbReference type="SMART" id="SM00345">
    <property type="entry name" value="HTH_GNTR"/>
    <property type="match status" value="1"/>
</dbReference>
<gene>
    <name evidence="9" type="ORF">BP422_27705</name>
</gene>
<evidence type="ECO:0000256" key="7">
    <source>
        <dbReference type="ARBA" id="ARBA00023163"/>
    </source>
</evidence>
<dbReference type="PANTHER" id="PTHR46577:SF1">
    <property type="entry name" value="HTH-TYPE TRANSCRIPTIONAL REGULATORY PROTEIN GABR"/>
    <property type="match status" value="1"/>
</dbReference>
<dbReference type="SUPFAM" id="SSF46785">
    <property type="entry name" value="Winged helix' DNA-binding domain"/>
    <property type="match status" value="1"/>
</dbReference>
<keyword evidence="5" id="KW-0805">Transcription regulation</keyword>
<evidence type="ECO:0000256" key="5">
    <source>
        <dbReference type="ARBA" id="ARBA00023015"/>
    </source>
</evidence>
<organism evidence="9 10">
    <name type="scientific">Brevibacillus formosus</name>
    <dbReference type="NCBI Taxonomy" id="54913"/>
    <lineage>
        <taxon>Bacteria</taxon>
        <taxon>Bacillati</taxon>
        <taxon>Bacillota</taxon>
        <taxon>Bacilli</taxon>
        <taxon>Bacillales</taxon>
        <taxon>Paenibacillaceae</taxon>
        <taxon>Brevibacillus</taxon>
    </lineage>
</organism>
<evidence type="ECO:0000256" key="1">
    <source>
        <dbReference type="ARBA" id="ARBA00001933"/>
    </source>
</evidence>
<dbReference type="AlphaFoldDB" id="A0A220MPH1"/>